<dbReference type="OrthoDB" id="9813771at2"/>
<dbReference type="InterPro" id="IPR015796">
    <property type="entry name" value="Impact_YigZ-like"/>
</dbReference>
<dbReference type="InterPro" id="IPR001498">
    <property type="entry name" value="Impact_N"/>
</dbReference>
<dbReference type="RefSeq" id="WP_052590533.1">
    <property type="nucleotide sequence ID" value="NZ_CP011112.1"/>
</dbReference>
<name>A0A0K1JFV5_9MICO</name>
<evidence type="ECO:0000313" key="4">
    <source>
        <dbReference type="EMBL" id="AKU15602.1"/>
    </source>
</evidence>
<evidence type="ECO:0008006" key="6">
    <source>
        <dbReference type="Google" id="ProtNLM"/>
    </source>
</evidence>
<dbReference type="STRING" id="571913.VV02_06600"/>
<dbReference type="PANTHER" id="PTHR16301">
    <property type="entry name" value="IMPACT-RELATED"/>
    <property type="match status" value="1"/>
</dbReference>
<dbReference type="InterPro" id="IPR015269">
    <property type="entry name" value="UPF0029_Impact_C"/>
</dbReference>
<dbReference type="AlphaFoldDB" id="A0A0K1JFV5"/>
<dbReference type="PROSITE" id="PS00910">
    <property type="entry name" value="UPF0029"/>
    <property type="match status" value="1"/>
</dbReference>
<dbReference type="Proteomes" id="UP000066480">
    <property type="component" value="Chromosome"/>
</dbReference>
<dbReference type="NCBIfam" id="TIGR00257">
    <property type="entry name" value="IMPACT_YIGZ"/>
    <property type="match status" value="1"/>
</dbReference>
<comment type="similarity">
    <text evidence="1">Belongs to the IMPACT family.</text>
</comment>
<keyword evidence="5" id="KW-1185">Reference proteome</keyword>
<dbReference type="InterPro" id="IPR020569">
    <property type="entry name" value="UPF0029_Impact_CS"/>
</dbReference>
<dbReference type="InterPro" id="IPR035647">
    <property type="entry name" value="EFG_III/V"/>
</dbReference>
<dbReference type="GO" id="GO:0005737">
    <property type="term" value="C:cytoplasm"/>
    <property type="evidence" value="ECO:0007669"/>
    <property type="project" value="TreeGrafter"/>
</dbReference>
<protein>
    <recommendedName>
        <fullName evidence="6">YigZ family protein</fullName>
    </recommendedName>
</protein>
<dbReference type="PATRIC" id="fig|571913.6.peg.1348"/>
<evidence type="ECO:0000313" key="5">
    <source>
        <dbReference type="Proteomes" id="UP000066480"/>
    </source>
</evidence>
<dbReference type="EMBL" id="CP011112">
    <property type="protein sequence ID" value="AKU15602.1"/>
    <property type="molecule type" value="Genomic_DNA"/>
</dbReference>
<sequence>MTRSTYLTVRDSVEAEHETKRSRFLCRVERVADEPAARAVVDRARSTHWDARHHVSAFILGPDGAIQRSSDDGEPSGTAGTPVLDVLRGREVSDVVAVVTRWFGGTLLGAGGLVRAYAEAARLALDDAVLVSRQLMLLGTVSVDHAEAGRVEHELRSRGLSVLSTEYAALATVRVGVRPEELSQAREWVAAATSGRATLDLHGESWIDAPPPLVE</sequence>
<evidence type="ECO:0000256" key="1">
    <source>
        <dbReference type="ARBA" id="ARBA00007665"/>
    </source>
</evidence>
<dbReference type="Gene3D" id="3.30.230.30">
    <property type="entry name" value="Impact, N-terminal domain"/>
    <property type="match status" value="1"/>
</dbReference>
<evidence type="ECO:0000259" key="3">
    <source>
        <dbReference type="Pfam" id="PF09186"/>
    </source>
</evidence>
<gene>
    <name evidence="4" type="ORF">VV02_06600</name>
</gene>
<dbReference type="SUPFAM" id="SSF54980">
    <property type="entry name" value="EF-G C-terminal domain-like"/>
    <property type="match status" value="1"/>
</dbReference>
<dbReference type="InterPro" id="IPR020568">
    <property type="entry name" value="Ribosomal_Su5_D2-typ_SF"/>
</dbReference>
<dbReference type="SUPFAM" id="SSF54211">
    <property type="entry name" value="Ribosomal protein S5 domain 2-like"/>
    <property type="match status" value="1"/>
</dbReference>
<feature type="domain" description="UPF0029" evidence="3">
    <location>
        <begin position="141"/>
        <end position="196"/>
    </location>
</feature>
<dbReference type="KEGG" id="lmoi:VV02_06600"/>
<evidence type="ECO:0000259" key="2">
    <source>
        <dbReference type="Pfam" id="PF01205"/>
    </source>
</evidence>
<dbReference type="PANTHER" id="PTHR16301:SF20">
    <property type="entry name" value="IMPACT FAMILY MEMBER YIGZ"/>
    <property type="match status" value="1"/>
</dbReference>
<organism evidence="4 5">
    <name type="scientific">Luteipulveratus mongoliensis</name>
    <dbReference type="NCBI Taxonomy" id="571913"/>
    <lineage>
        <taxon>Bacteria</taxon>
        <taxon>Bacillati</taxon>
        <taxon>Actinomycetota</taxon>
        <taxon>Actinomycetes</taxon>
        <taxon>Micrococcales</taxon>
        <taxon>Dermacoccaceae</taxon>
        <taxon>Luteipulveratus</taxon>
    </lineage>
</organism>
<dbReference type="InterPro" id="IPR023582">
    <property type="entry name" value="Impact"/>
</dbReference>
<proteinExistence type="inferred from homology"/>
<accession>A0A0K1JFV5</accession>
<dbReference type="InterPro" id="IPR036956">
    <property type="entry name" value="Impact_N_sf"/>
</dbReference>
<dbReference type="Pfam" id="PF09186">
    <property type="entry name" value="DUF1949"/>
    <property type="match status" value="1"/>
</dbReference>
<reference evidence="4 5" key="1">
    <citation type="submission" date="2015-03" db="EMBL/GenBank/DDBJ databases">
        <title>Luteipulveratus halotolerans sp. nov., a novel actinobacterium (Dermacoccaceae) from Sarawak, Malaysia.</title>
        <authorList>
            <person name="Juboi H."/>
            <person name="Basik A."/>
            <person name="Shamsul S.S."/>
            <person name="Arnold P."/>
            <person name="Schmitt E.K."/>
            <person name="Sanglier J.-J."/>
            <person name="Yeo T."/>
        </authorList>
    </citation>
    <scope>NUCLEOTIDE SEQUENCE [LARGE SCALE GENOMIC DNA]</scope>
    <source>
        <strain evidence="4 5">MN07-A0370</strain>
    </source>
</reference>
<feature type="domain" description="Impact N-terminal" evidence="2">
    <location>
        <begin position="20"/>
        <end position="125"/>
    </location>
</feature>
<dbReference type="Pfam" id="PF01205">
    <property type="entry name" value="Impact_N"/>
    <property type="match status" value="1"/>
</dbReference>
<dbReference type="GO" id="GO:0006446">
    <property type="term" value="P:regulation of translational initiation"/>
    <property type="evidence" value="ECO:0007669"/>
    <property type="project" value="TreeGrafter"/>
</dbReference>